<feature type="region of interest" description="Disordered" evidence="1">
    <location>
        <begin position="52"/>
        <end position="71"/>
    </location>
</feature>
<feature type="compositionally biased region" description="Low complexity" evidence="1">
    <location>
        <begin position="54"/>
        <end position="71"/>
    </location>
</feature>
<comment type="caution">
    <text evidence="2">The sequence shown here is derived from an EMBL/GenBank/DDBJ whole genome shotgun (WGS) entry which is preliminary data.</text>
</comment>
<dbReference type="InterPro" id="IPR021375">
    <property type="entry name" value="DUF2997"/>
</dbReference>
<name>A0ABU7V8F4_9MICO</name>
<organism evidence="2 3">
    <name type="scientific">Microbacterium schleiferi</name>
    <dbReference type="NCBI Taxonomy" id="69362"/>
    <lineage>
        <taxon>Bacteria</taxon>
        <taxon>Bacillati</taxon>
        <taxon>Actinomycetota</taxon>
        <taxon>Actinomycetes</taxon>
        <taxon>Micrococcales</taxon>
        <taxon>Microbacteriaceae</taxon>
        <taxon>Microbacterium</taxon>
    </lineage>
</organism>
<dbReference type="Pfam" id="PF11211">
    <property type="entry name" value="DUF2997"/>
    <property type="match status" value="1"/>
</dbReference>
<proteinExistence type="predicted"/>
<dbReference type="EMBL" id="JAZHOV010000007">
    <property type="protein sequence ID" value="MEF2255977.1"/>
    <property type="molecule type" value="Genomic_DNA"/>
</dbReference>
<accession>A0ABU7V8F4</accession>
<keyword evidence="3" id="KW-1185">Reference proteome</keyword>
<dbReference type="RefSeq" id="WP_331792119.1">
    <property type="nucleotide sequence ID" value="NZ_BAAAUO010000012.1"/>
</dbReference>
<protein>
    <submittedName>
        <fullName evidence="2">DUF2997 domain-containing protein</fullName>
    </submittedName>
</protein>
<sequence>MDAARIVVTVRVDGTIEAETQGVTGAACLDYIARLEDLIDADTVASRFTEDYHATSSSASVHTATTDEVSA</sequence>
<evidence type="ECO:0000256" key="1">
    <source>
        <dbReference type="SAM" id="MobiDB-lite"/>
    </source>
</evidence>
<evidence type="ECO:0000313" key="3">
    <source>
        <dbReference type="Proteomes" id="UP001351900"/>
    </source>
</evidence>
<dbReference type="Proteomes" id="UP001351900">
    <property type="component" value="Unassembled WGS sequence"/>
</dbReference>
<evidence type="ECO:0000313" key="2">
    <source>
        <dbReference type="EMBL" id="MEF2255977.1"/>
    </source>
</evidence>
<gene>
    <name evidence="2" type="ORF">V2V91_12660</name>
</gene>
<reference evidence="2 3" key="1">
    <citation type="submission" date="2024-01" db="EMBL/GenBank/DDBJ databases">
        <title>the genome sequence of strain Microbacterium schleiferi NBRC 15075.</title>
        <authorList>
            <person name="Ding Y."/>
            <person name="Zhang G."/>
        </authorList>
    </citation>
    <scope>NUCLEOTIDE SEQUENCE [LARGE SCALE GENOMIC DNA]</scope>
    <source>
        <strain evidence="2 3">NBRC 15075</strain>
    </source>
</reference>